<dbReference type="AlphaFoldDB" id="A0A8J2P5P7"/>
<organism evidence="1 2">
    <name type="scientific">Allacma fusca</name>
    <dbReference type="NCBI Taxonomy" id="39272"/>
    <lineage>
        <taxon>Eukaryota</taxon>
        <taxon>Metazoa</taxon>
        <taxon>Ecdysozoa</taxon>
        <taxon>Arthropoda</taxon>
        <taxon>Hexapoda</taxon>
        <taxon>Collembola</taxon>
        <taxon>Symphypleona</taxon>
        <taxon>Sminthuridae</taxon>
        <taxon>Allacma</taxon>
    </lineage>
</organism>
<proteinExistence type="predicted"/>
<reference evidence="1" key="1">
    <citation type="submission" date="2021-06" db="EMBL/GenBank/DDBJ databases">
        <authorList>
            <person name="Hodson N. C."/>
            <person name="Mongue J. A."/>
            <person name="Jaron S. K."/>
        </authorList>
    </citation>
    <scope>NUCLEOTIDE SEQUENCE</scope>
</reference>
<name>A0A8J2P5P7_9HEXA</name>
<accession>A0A8J2P5P7</accession>
<gene>
    <name evidence="1" type="ORF">AFUS01_LOCUS14321</name>
</gene>
<evidence type="ECO:0000313" key="1">
    <source>
        <dbReference type="EMBL" id="CAG7725360.1"/>
    </source>
</evidence>
<keyword evidence="2" id="KW-1185">Reference proteome</keyword>
<protein>
    <submittedName>
        <fullName evidence="1">Uncharacterized protein</fullName>
    </submittedName>
</protein>
<dbReference type="Proteomes" id="UP000708208">
    <property type="component" value="Unassembled WGS sequence"/>
</dbReference>
<evidence type="ECO:0000313" key="2">
    <source>
        <dbReference type="Proteomes" id="UP000708208"/>
    </source>
</evidence>
<dbReference type="EMBL" id="CAJVCH010120995">
    <property type="protein sequence ID" value="CAG7725360.1"/>
    <property type="molecule type" value="Genomic_DNA"/>
</dbReference>
<comment type="caution">
    <text evidence="1">The sequence shown here is derived from an EMBL/GenBank/DDBJ whole genome shotgun (WGS) entry which is preliminary data.</text>
</comment>
<sequence>MRNDPLRPFLIIRNFLTHSGENYLVYDTHNFPESRRFV</sequence>